<dbReference type="STRING" id="722472.SAMN05444321_2128"/>
<reference evidence="2 3" key="1">
    <citation type="submission" date="2014-03" db="EMBL/GenBank/DDBJ databases">
        <title>Bradyrhizobium valentinum sp. nov., isolated from effective nodules of Lupinus mariae-josephae, a lupine endemic of basic-lime soils in Eastern Spain.</title>
        <authorList>
            <person name="Duran D."/>
            <person name="Rey L."/>
            <person name="Navarro A."/>
            <person name="Busquets A."/>
            <person name="Imperial J."/>
            <person name="Ruiz-Argueso T."/>
        </authorList>
    </citation>
    <scope>NUCLEOTIDE SEQUENCE [LARGE SCALE GENOMIC DNA]</scope>
    <source>
        <strain evidence="2 3">CCBAU 23086</strain>
    </source>
</reference>
<name>A0A0R3M8S8_9BRAD</name>
<comment type="caution">
    <text evidence="2">The sequence shown here is derived from an EMBL/GenBank/DDBJ whole genome shotgun (WGS) entry which is preliminary data.</text>
</comment>
<feature type="compositionally biased region" description="Low complexity" evidence="1">
    <location>
        <begin position="51"/>
        <end position="63"/>
    </location>
</feature>
<dbReference type="AlphaFoldDB" id="A0A0R3M8S8"/>
<evidence type="ECO:0000313" key="2">
    <source>
        <dbReference type="EMBL" id="KRR16393.1"/>
    </source>
</evidence>
<proteinExistence type="predicted"/>
<protein>
    <submittedName>
        <fullName evidence="2">Uncharacterized protein</fullName>
    </submittedName>
</protein>
<dbReference type="Proteomes" id="UP000051660">
    <property type="component" value="Unassembled WGS sequence"/>
</dbReference>
<dbReference type="EMBL" id="LLYB01000127">
    <property type="protein sequence ID" value="KRR16393.1"/>
    <property type="molecule type" value="Genomic_DNA"/>
</dbReference>
<organism evidence="2 3">
    <name type="scientific">Bradyrhizobium lablabi</name>
    <dbReference type="NCBI Taxonomy" id="722472"/>
    <lineage>
        <taxon>Bacteria</taxon>
        <taxon>Pseudomonadati</taxon>
        <taxon>Pseudomonadota</taxon>
        <taxon>Alphaproteobacteria</taxon>
        <taxon>Hyphomicrobiales</taxon>
        <taxon>Nitrobacteraceae</taxon>
        <taxon>Bradyrhizobium</taxon>
    </lineage>
</organism>
<gene>
    <name evidence="2" type="ORF">CQ14_16050</name>
</gene>
<sequence length="105" mass="10757">MISQSKSCAIFGPGRHRLPHPSAIYSRIGNAETEDAPVAARVIDKPMTKPSRSAQAASSSAHSFRTTPNGAASGKVRPAPAVTVVAPALGNAIFNACGARICSLC</sequence>
<evidence type="ECO:0000256" key="1">
    <source>
        <dbReference type="SAM" id="MobiDB-lite"/>
    </source>
</evidence>
<accession>A0A0R3M8S8</accession>
<evidence type="ECO:0000313" key="3">
    <source>
        <dbReference type="Proteomes" id="UP000051660"/>
    </source>
</evidence>
<feature type="region of interest" description="Disordered" evidence="1">
    <location>
        <begin position="45"/>
        <end position="76"/>
    </location>
</feature>